<dbReference type="AlphaFoldDB" id="A0A1E3GYX8"/>
<sequence>MAKADEVLVAPTAEAMIAAIDVMPRPRPATAAPEAPVQLALAPVPRLANPREDARQAFAAITGDAAEPATVGALGYADERGAPEATPARRLAALDTGRQPVRPKAQPAARTYGTTTTIEADPLARLTRSADLADHSLYGIAPIASAADGQTFVHPNQRDMTAFLQKPARVVGSGFSRFPYGSLGTGKFSGEAVARLRSWTFASAEEIEANTRLASR</sequence>
<name>A0A1E3GYX8_9HYPH</name>
<proteinExistence type="predicted"/>
<dbReference type="Proteomes" id="UP000094622">
    <property type="component" value="Unassembled WGS sequence"/>
</dbReference>
<organism evidence="1 2">
    <name type="scientific">Methylobrevis pamukkalensis</name>
    <dbReference type="NCBI Taxonomy" id="1439726"/>
    <lineage>
        <taxon>Bacteria</taxon>
        <taxon>Pseudomonadati</taxon>
        <taxon>Pseudomonadota</taxon>
        <taxon>Alphaproteobacteria</taxon>
        <taxon>Hyphomicrobiales</taxon>
        <taxon>Pleomorphomonadaceae</taxon>
        <taxon>Methylobrevis</taxon>
    </lineage>
</organism>
<evidence type="ECO:0000313" key="2">
    <source>
        <dbReference type="Proteomes" id="UP000094622"/>
    </source>
</evidence>
<evidence type="ECO:0000313" key="1">
    <source>
        <dbReference type="EMBL" id="ODN69135.1"/>
    </source>
</evidence>
<dbReference type="EMBL" id="MCRJ01000107">
    <property type="protein sequence ID" value="ODN69135.1"/>
    <property type="molecule type" value="Genomic_DNA"/>
</dbReference>
<gene>
    <name evidence="1" type="ORF">A6302_03544</name>
</gene>
<reference evidence="1 2" key="1">
    <citation type="submission" date="2016-07" db="EMBL/GenBank/DDBJ databases">
        <title>Draft Genome Sequence of Methylobrevis pamukkalensis PK2.</title>
        <authorList>
            <person name="Vasilenko O.V."/>
            <person name="Doronina N.V."/>
            <person name="Shmareva M.N."/>
            <person name="Tarlachkov S.V."/>
            <person name="Mustakhimov I."/>
            <person name="Trotsenko Y.A."/>
        </authorList>
    </citation>
    <scope>NUCLEOTIDE SEQUENCE [LARGE SCALE GENOMIC DNA]</scope>
    <source>
        <strain evidence="1 2">PK2</strain>
    </source>
</reference>
<keyword evidence="2" id="KW-1185">Reference proteome</keyword>
<comment type="caution">
    <text evidence="1">The sequence shown here is derived from an EMBL/GenBank/DDBJ whole genome shotgun (WGS) entry which is preliminary data.</text>
</comment>
<protein>
    <submittedName>
        <fullName evidence="1">Uncharacterized protein</fullName>
    </submittedName>
</protein>
<accession>A0A1E3GYX8</accession>